<dbReference type="GO" id="GO:0008270">
    <property type="term" value="F:zinc ion binding"/>
    <property type="evidence" value="ECO:0007669"/>
    <property type="project" value="InterPro"/>
</dbReference>
<comment type="subcellular location">
    <subcellularLocation>
        <location evidence="3">Periplasm</location>
    </subcellularLocation>
</comment>
<keyword evidence="6" id="KW-0479">Metal-binding</keyword>
<keyword evidence="9" id="KW-0378">Hydrolase</keyword>
<evidence type="ECO:0000256" key="1">
    <source>
        <dbReference type="ARBA" id="ARBA00001526"/>
    </source>
</evidence>
<keyword evidence="11" id="KW-0046">Antibiotic resistance</keyword>
<reference evidence="13" key="2">
    <citation type="journal article" date="2021" name="Sci. Rep.">
        <title>The distribution of antibiotic resistance genes in chicken gut microbiota commensals.</title>
        <authorList>
            <person name="Juricova H."/>
            <person name="Matiasovicova J."/>
            <person name="Kubasova T."/>
            <person name="Cejkova D."/>
            <person name="Rychlik I."/>
        </authorList>
    </citation>
    <scope>NUCLEOTIDE SEQUENCE</scope>
    <source>
        <strain evidence="13">An582</strain>
    </source>
</reference>
<dbReference type="PANTHER" id="PTHR42951">
    <property type="entry name" value="METALLO-BETA-LACTAMASE DOMAIN-CONTAINING"/>
    <property type="match status" value="1"/>
</dbReference>
<evidence type="ECO:0000256" key="11">
    <source>
        <dbReference type="ARBA" id="ARBA00023251"/>
    </source>
</evidence>
<evidence type="ECO:0000259" key="12">
    <source>
        <dbReference type="SMART" id="SM00849"/>
    </source>
</evidence>
<evidence type="ECO:0000256" key="10">
    <source>
        <dbReference type="ARBA" id="ARBA00022833"/>
    </source>
</evidence>
<dbReference type="AlphaFoldDB" id="A0A938XBE1"/>
<dbReference type="EMBL" id="JACJKS010000003">
    <property type="protein sequence ID" value="MBM6947720.1"/>
    <property type="molecule type" value="Genomic_DNA"/>
</dbReference>
<dbReference type="InterPro" id="IPR001279">
    <property type="entry name" value="Metallo-B-lactamas"/>
</dbReference>
<dbReference type="InterPro" id="IPR050855">
    <property type="entry name" value="NDM-1-like"/>
</dbReference>
<protein>
    <recommendedName>
        <fullName evidence="5">beta-lactamase</fullName>
        <ecNumber evidence="5">3.5.2.6</ecNumber>
    </recommendedName>
</protein>
<dbReference type="RefSeq" id="WP_204905766.1">
    <property type="nucleotide sequence ID" value="NZ_JACJKS010000003.1"/>
</dbReference>
<evidence type="ECO:0000256" key="3">
    <source>
        <dbReference type="ARBA" id="ARBA00004418"/>
    </source>
</evidence>
<keyword evidence="7" id="KW-0732">Signal</keyword>
<keyword evidence="10" id="KW-0862">Zinc</keyword>
<evidence type="ECO:0000256" key="4">
    <source>
        <dbReference type="ARBA" id="ARBA00005250"/>
    </source>
</evidence>
<evidence type="ECO:0000256" key="9">
    <source>
        <dbReference type="ARBA" id="ARBA00022801"/>
    </source>
</evidence>
<gene>
    <name evidence="13" type="ORF">H6A20_03445</name>
</gene>
<proteinExistence type="inferred from homology"/>
<evidence type="ECO:0000256" key="8">
    <source>
        <dbReference type="ARBA" id="ARBA00022764"/>
    </source>
</evidence>
<evidence type="ECO:0000256" key="2">
    <source>
        <dbReference type="ARBA" id="ARBA00001947"/>
    </source>
</evidence>
<keyword evidence="8" id="KW-0574">Periplasm</keyword>
<dbReference type="GO" id="GO:0017001">
    <property type="term" value="P:antibiotic catabolic process"/>
    <property type="evidence" value="ECO:0007669"/>
    <property type="project" value="InterPro"/>
</dbReference>
<dbReference type="InterPro" id="IPR001018">
    <property type="entry name" value="Beta-lactamase_class-B_CS"/>
</dbReference>
<dbReference type="GO" id="GO:0046677">
    <property type="term" value="P:response to antibiotic"/>
    <property type="evidence" value="ECO:0007669"/>
    <property type="project" value="UniProtKB-KW"/>
</dbReference>
<dbReference type="PROSITE" id="PS00743">
    <property type="entry name" value="BETA_LACTAMASE_B_1"/>
    <property type="match status" value="1"/>
</dbReference>
<dbReference type="GO" id="GO:0042597">
    <property type="term" value="C:periplasmic space"/>
    <property type="evidence" value="ECO:0007669"/>
    <property type="project" value="UniProtKB-SubCell"/>
</dbReference>
<evidence type="ECO:0000256" key="6">
    <source>
        <dbReference type="ARBA" id="ARBA00022723"/>
    </source>
</evidence>
<dbReference type="GO" id="GO:0008800">
    <property type="term" value="F:beta-lactamase activity"/>
    <property type="evidence" value="ECO:0007669"/>
    <property type="project" value="UniProtKB-EC"/>
</dbReference>
<name>A0A938XBE1_9CLOT</name>
<organism evidence="13 14">
    <name type="scientific">Mordavella massiliensis</name>
    <dbReference type="NCBI Taxonomy" id="1871024"/>
    <lineage>
        <taxon>Bacteria</taxon>
        <taxon>Bacillati</taxon>
        <taxon>Bacillota</taxon>
        <taxon>Clostridia</taxon>
        <taxon>Eubacteriales</taxon>
        <taxon>Clostridiaceae</taxon>
        <taxon>Mordavella</taxon>
    </lineage>
</organism>
<comment type="catalytic activity">
    <reaction evidence="1">
        <text>a beta-lactam + H2O = a substituted beta-amino acid</text>
        <dbReference type="Rhea" id="RHEA:20401"/>
        <dbReference type="ChEBI" id="CHEBI:15377"/>
        <dbReference type="ChEBI" id="CHEBI:35627"/>
        <dbReference type="ChEBI" id="CHEBI:140347"/>
        <dbReference type="EC" id="3.5.2.6"/>
    </reaction>
</comment>
<evidence type="ECO:0000256" key="7">
    <source>
        <dbReference type="ARBA" id="ARBA00022729"/>
    </source>
</evidence>
<comment type="similarity">
    <text evidence="4">Belongs to the metallo-beta-lactamase superfamily. Class-B beta-lactamase family.</text>
</comment>
<dbReference type="CDD" id="cd07743">
    <property type="entry name" value="metallo-hydrolase-like_MBL-fold"/>
    <property type="match status" value="1"/>
</dbReference>
<comment type="caution">
    <text evidence="13">The sequence shown here is derived from an EMBL/GenBank/DDBJ whole genome shotgun (WGS) entry which is preliminary data.</text>
</comment>
<dbReference type="SMART" id="SM00849">
    <property type="entry name" value="Lactamase_B"/>
    <property type="match status" value="1"/>
</dbReference>
<dbReference type="Gene3D" id="3.60.15.10">
    <property type="entry name" value="Ribonuclease Z/Hydroxyacylglutathione hydrolase-like"/>
    <property type="match status" value="1"/>
</dbReference>
<dbReference type="Proteomes" id="UP000705508">
    <property type="component" value="Unassembled WGS sequence"/>
</dbReference>
<dbReference type="Pfam" id="PF00753">
    <property type="entry name" value="Lactamase_B"/>
    <property type="match status" value="1"/>
</dbReference>
<dbReference type="PANTHER" id="PTHR42951:SF14">
    <property type="entry name" value="METALLO-BETA-LACTAMASE SUPERFAMILY PROTEIN"/>
    <property type="match status" value="1"/>
</dbReference>
<reference evidence="13" key="1">
    <citation type="submission" date="2020-08" db="EMBL/GenBank/DDBJ databases">
        <authorList>
            <person name="Cejkova D."/>
            <person name="Kubasova T."/>
            <person name="Jahodarova E."/>
            <person name="Rychlik I."/>
        </authorList>
    </citation>
    <scope>NUCLEOTIDE SEQUENCE</scope>
    <source>
        <strain evidence="13">An582</strain>
    </source>
</reference>
<comment type="cofactor">
    <cofactor evidence="2">
        <name>Zn(2+)</name>
        <dbReference type="ChEBI" id="CHEBI:29105"/>
    </cofactor>
</comment>
<evidence type="ECO:0000313" key="14">
    <source>
        <dbReference type="Proteomes" id="UP000705508"/>
    </source>
</evidence>
<dbReference type="SUPFAM" id="SSF56281">
    <property type="entry name" value="Metallo-hydrolase/oxidoreductase"/>
    <property type="match status" value="1"/>
</dbReference>
<dbReference type="EC" id="3.5.2.6" evidence="5"/>
<sequence length="303" mass="34117">MYELIQVSDHDYYIDCPARIGLVRVGGSEVVLIDSGNDKDAGKKVYRILESNGWNLHAILNTHSHADHIGGNHFLQEKTGCKIYAKGMECVYSNTPLLEPTGLYGGRPFKELKNKFLLAKESRVLPLTSDVLPAGMEILDLPGHCFDMVGFRTKEGTAYIADSLSSEETLAKCGIGYLWDPKMTLETLAYLKMLDAACFVPSHAPVMTEKEQLVRLADENIDEIMAIKEKILELCGVPVTFEALLKQVFDAYHLRMSAQQYALIGSTLRSYLSCLYEENKITYYFEDNQMFWQTQTGMPKEEA</sequence>
<evidence type="ECO:0000256" key="5">
    <source>
        <dbReference type="ARBA" id="ARBA00012865"/>
    </source>
</evidence>
<feature type="domain" description="Metallo-beta-lactamase" evidence="12">
    <location>
        <begin position="17"/>
        <end position="203"/>
    </location>
</feature>
<accession>A0A938XBE1</accession>
<dbReference type="InterPro" id="IPR036866">
    <property type="entry name" value="RibonucZ/Hydroxyglut_hydro"/>
</dbReference>
<evidence type="ECO:0000313" key="13">
    <source>
        <dbReference type="EMBL" id="MBM6947720.1"/>
    </source>
</evidence>